<dbReference type="SUPFAM" id="SSF47823">
    <property type="entry name" value="lambda integrase-like, N-terminal domain"/>
    <property type="match status" value="1"/>
</dbReference>
<dbReference type="Pfam" id="PF00589">
    <property type="entry name" value="Phage_integrase"/>
    <property type="match status" value="1"/>
</dbReference>
<keyword evidence="2 9" id="KW-0963">Cytoplasm</keyword>
<dbReference type="PROSITE" id="PS51900">
    <property type="entry name" value="CB"/>
    <property type="match status" value="1"/>
</dbReference>
<dbReference type="InterPro" id="IPR011010">
    <property type="entry name" value="DNA_brk_join_enz"/>
</dbReference>
<gene>
    <name evidence="9" type="primary">xerC</name>
    <name evidence="13" type="ORF">ACFP57_01845</name>
</gene>
<feature type="active site" evidence="9">
    <location>
        <position position="256"/>
    </location>
</feature>
<dbReference type="Proteomes" id="UP001596266">
    <property type="component" value="Unassembled WGS sequence"/>
</dbReference>
<evidence type="ECO:0000256" key="5">
    <source>
        <dbReference type="ARBA" id="ARBA00022908"/>
    </source>
</evidence>
<dbReference type="SUPFAM" id="SSF56349">
    <property type="entry name" value="DNA breaking-rejoining enzymes"/>
    <property type="match status" value="1"/>
</dbReference>
<dbReference type="InterPro" id="IPR010998">
    <property type="entry name" value="Integrase_recombinase_N"/>
</dbReference>
<comment type="caution">
    <text evidence="13">The sequence shown here is derived from an EMBL/GenBank/DDBJ whole genome shotgun (WGS) entry which is preliminary data.</text>
</comment>
<evidence type="ECO:0000256" key="7">
    <source>
        <dbReference type="ARBA" id="ARBA00023172"/>
    </source>
</evidence>
<feature type="domain" description="Core-binding (CB)" evidence="12">
    <location>
        <begin position="8"/>
        <end position="94"/>
    </location>
</feature>
<dbReference type="PROSITE" id="PS51229">
    <property type="entry name" value="DCUN1"/>
    <property type="match status" value="1"/>
</dbReference>
<evidence type="ECO:0000259" key="12">
    <source>
        <dbReference type="PROSITE" id="PS51900"/>
    </source>
</evidence>
<dbReference type="InterPro" id="IPR023009">
    <property type="entry name" value="Tyrosine_recombinase_XerC/XerD"/>
</dbReference>
<proteinExistence type="inferred from homology"/>
<dbReference type="InterPro" id="IPR050090">
    <property type="entry name" value="Tyrosine_recombinase_XerCD"/>
</dbReference>
<evidence type="ECO:0000256" key="3">
    <source>
        <dbReference type="ARBA" id="ARBA00022618"/>
    </source>
</evidence>
<dbReference type="PANTHER" id="PTHR30349">
    <property type="entry name" value="PHAGE INTEGRASE-RELATED"/>
    <property type="match status" value="1"/>
</dbReference>
<feature type="domain" description="DCUN1" evidence="10">
    <location>
        <begin position="1"/>
        <end position="22"/>
    </location>
</feature>
<evidence type="ECO:0000313" key="14">
    <source>
        <dbReference type="Proteomes" id="UP001596266"/>
    </source>
</evidence>
<dbReference type="PANTHER" id="PTHR30349:SF77">
    <property type="entry name" value="TYROSINE RECOMBINASE XERC"/>
    <property type="match status" value="1"/>
</dbReference>
<feature type="domain" description="Tyr recombinase" evidence="11">
    <location>
        <begin position="115"/>
        <end position="301"/>
    </location>
</feature>
<dbReference type="Gene3D" id="1.10.150.130">
    <property type="match status" value="1"/>
</dbReference>
<evidence type="ECO:0000259" key="10">
    <source>
        <dbReference type="PROSITE" id="PS51229"/>
    </source>
</evidence>
<feature type="active site" evidence="9">
    <location>
        <position position="279"/>
    </location>
</feature>
<keyword evidence="6 9" id="KW-0238">DNA-binding</keyword>
<comment type="similarity">
    <text evidence="9">Belongs to the 'phage' integrase family. XerC subfamily.</text>
</comment>
<name>A0ABW1WZR3_9ACTN</name>
<keyword evidence="8 9" id="KW-0131">Cell cycle</keyword>
<dbReference type="InterPro" id="IPR005176">
    <property type="entry name" value="PONY_dom"/>
</dbReference>
<dbReference type="Gene3D" id="1.10.443.10">
    <property type="entry name" value="Intergrase catalytic core"/>
    <property type="match status" value="1"/>
</dbReference>
<keyword evidence="5 9" id="KW-0229">DNA integration</keyword>
<reference evidence="14" key="1">
    <citation type="journal article" date="2019" name="Int. J. Syst. Evol. Microbiol.">
        <title>The Global Catalogue of Microorganisms (GCM) 10K type strain sequencing project: providing services to taxonomists for standard genome sequencing and annotation.</title>
        <authorList>
            <consortium name="The Broad Institute Genomics Platform"/>
            <consortium name="The Broad Institute Genome Sequencing Center for Infectious Disease"/>
            <person name="Wu L."/>
            <person name="Ma J."/>
        </authorList>
    </citation>
    <scope>NUCLEOTIDE SEQUENCE [LARGE SCALE GENOMIC DNA]</scope>
    <source>
        <strain evidence="14">CGMCC 1.15277</strain>
    </source>
</reference>
<feature type="active site" description="O-(3'-phospho-DNA)-tyrosine intermediate" evidence="9">
    <location>
        <position position="288"/>
    </location>
</feature>
<keyword evidence="3 9" id="KW-0132">Cell division</keyword>
<evidence type="ECO:0000256" key="9">
    <source>
        <dbReference type="HAMAP-Rule" id="MF_01808"/>
    </source>
</evidence>
<sequence>MTEYELPPAWTAAIDGFAEWLRTERGNSVHTVRAYRTDIALLAGHCSEQGIEVPGDVALRHLRGWLAAMQSDGASAATLQRRSGATRVFFGWALDEGVVGADPARTLKSPKVGRRLPVNLSRADLDEVFAAATARAGETDGPAGIRDVALIEVLYASGIRVSELCGLDLADVDREHRVLRVLGKGNKERTVPVGGPALAALDAWLAVRGQWVRETTNAVFLGARGSRIDPRVVRRVIHDALLAVPQAPDIGPHGLRHAMATHLLEGGADLRSVQEILGHASLATTQVYTHVTDERLRAAFKQAHPRA</sequence>
<comment type="function">
    <text evidence="9">Site-specific tyrosine recombinase, which acts by catalyzing the cutting and rejoining of the recombining DNA molecules. The XerC-XerD complex is essential to convert dimers of the bacterial chromosome into monomers to permit their segregation at cell division. It also contributes to the segregational stability of plasmids.</text>
</comment>
<feature type="active site" evidence="9">
    <location>
        <position position="184"/>
    </location>
</feature>
<dbReference type="InterPro" id="IPR004107">
    <property type="entry name" value="Integrase_SAM-like_N"/>
</dbReference>
<dbReference type="RefSeq" id="WP_343884439.1">
    <property type="nucleotide sequence ID" value="NZ_BAAAKI010000002.1"/>
</dbReference>
<dbReference type="HAMAP" id="MF_01808">
    <property type="entry name" value="Recomb_XerC_XerD"/>
    <property type="match status" value="1"/>
</dbReference>
<evidence type="ECO:0000256" key="4">
    <source>
        <dbReference type="ARBA" id="ARBA00022829"/>
    </source>
</evidence>
<organism evidence="13 14">
    <name type="scientific">Luteococcus sanguinis</name>
    <dbReference type="NCBI Taxonomy" id="174038"/>
    <lineage>
        <taxon>Bacteria</taxon>
        <taxon>Bacillati</taxon>
        <taxon>Actinomycetota</taxon>
        <taxon>Actinomycetes</taxon>
        <taxon>Propionibacteriales</taxon>
        <taxon>Propionibacteriaceae</taxon>
        <taxon>Luteococcus</taxon>
    </lineage>
</organism>
<keyword evidence="4 9" id="KW-0159">Chromosome partition</keyword>
<evidence type="ECO:0000259" key="11">
    <source>
        <dbReference type="PROSITE" id="PS51898"/>
    </source>
</evidence>
<dbReference type="Pfam" id="PF02899">
    <property type="entry name" value="Phage_int_SAM_1"/>
    <property type="match status" value="1"/>
</dbReference>
<comment type="subunit">
    <text evidence="9">Forms a cyclic heterotetrameric complex composed of two molecules of XerC and two molecules of XerD.</text>
</comment>
<keyword evidence="14" id="KW-1185">Reference proteome</keyword>
<feature type="active site" evidence="9">
    <location>
        <position position="160"/>
    </location>
</feature>
<evidence type="ECO:0000256" key="1">
    <source>
        <dbReference type="ARBA" id="ARBA00004496"/>
    </source>
</evidence>
<dbReference type="InterPro" id="IPR044068">
    <property type="entry name" value="CB"/>
</dbReference>
<dbReference type="InterPro" id="IPR002104">
    <property type="entry name" value="Integrase_catalytic"/>
</dbReference>
<feature type="active site" evidence="9">
    <location>
        <position position="253"/>
    </location>
</feature>
<evidence type="ECO:0000256" key="2">
    <source>
        <dbReference type="ARBA" id="ARBA00022490"/>
    </source>
</evidence>
<dbReference type="PROSITE" id="PS51898">
    <property type="entry name" value="TYR_RECOMBINASE"/>
    <property type="match status" value="1"/>
</dbReference>
<evidence type="ECO:0000256" key="6">
    <source>
        <dbReference type="ARBA" id="ARBA00023125"/>
    </source>
</evidence>
<dbReference type="InterPro" id="IPR013762">
    <property type="entry name" value="Integrase-like_cat_sf"/>
</dbReference>
<dbReference type="CDD" id="cd00798">
    <property type="entry name" value="INT_XerDC_C"/>
    <property type="match status" value="1"/>
</dbReference>
<keyword evidence="7 9" id="KW-0233">DNA recombination</keyword>
<protein>
    <recommendedName>
        <fullName evidence="9">Tyrosine recombinase XerC</fullName>
    </recommendedName>
</protein>
<evidence type="ECO:0000256" key="8">
    <source>
        <dbReference type="ARBA" id="ARBA00023306"/>
    </source>
</evidence>
<dbReference type="EMBL" id="JBHSUA010000007">
    <property type="protein sequence ID" value="MFC6395739.1"/>
    <property type="molecule type" value="Genomic_DNA"/>
</dbReference>
<dbReference type="NCBIfam" id="NF001399">
    <property type="entry name" value="PRK00283.1"/>
    <property type="match status" value="1"/>
</dbReference>
<comment type="subcellular location">
    <subcellularLocation>
        <location evidence="1 9">Cytoplasm</location>
    </subcellularLocation>
</comment>
<accession>A0ABW1WZR3</accession>
<evidence type="ECO:0000313" key="13">
    <source>
        <dbReference type="EMBL" id="MFC6395739.1"/>
    </source>
</evidence>